<evidence type="ECO:0000256" key="6">
    <source>
        <dbReference type="SAM" id="SignalP"/>
    </source>
</evidence>
<dbReference type="InterPro" id="IPR036737">
    <property type="entry name" value="OmpA-like_sf"/>
</dbReference>
<gene>
    <name evidence="8" type="ORF">GJJ30_03330</name>
</gene>
<evidence type="ECO:0000313" key="8">
    <source>
        <dbReference type="EMBL" id="MRS60311.1"/>
    </source>
</evidence>
<evidence type="ECO:0000256" key="4">
    <source>
        <dbReference type="PROSITE-ProRule" id="PRU00473"/>
    </source>
</evidence>
<dbReference type="RefSeq" id="WP_154173114.1">
    <property type="nucleotide sequence ID" value="NZ_WJXZ01000001.1"/>
</dbReference>
<evidence type="ECO:0000256" key="5">
    <source>
        <dbReference type="SAM" id="MobiDB-lite"/>
    </source>
</evidence>
<evidence type="ECO:0000256" key="3">
    <source>
        <dbReference type="ARBA" id="ARBA00023237"/>
    </source>
</evidence>
<feature type="compositionally biased region" description="Low complexity" evidence="5">
    <location>
        <begin position="95"/>
        <end position="112"/>
    </location>
</feature>
<sequence>MYAKLIFFVVAILLPFRNVVAQSSPSASRVEAESPDLIYHTNGTVVKCRIVLVTDTQIRYRLLTAPKGQVYRIARSNVKRIESRRFALSAAESASPPVSAPTATPSPAAPVAQPTEVVTPVSAAGDSISQDRGLTSVILQALRQHASLKGLRIKLQDINFETNSAILTAGSLTYLDTISRALSKFPALMITIDGHTDNVGRARDNQILSENRARTVRTYLITKGGIAEKRISYRGFGQTQPVASNTTENGREMNRRVEMQLVGLDQALTNRIQRKDGQLITAPLVYIDEGSRNVLYKLSEDAPLQELPCSEVDRVIFADNTIRMIECQEVPKPEAEQPAPPRPVRNRFRPHVVMQLLGETGFMLAEKPWTELRRGYAHTLGFGGVVQVDYRFSSRFSLGIQTGYRRWSTLVEYKESRDAPPIRTYHSLASQIPVRLALRAYLYRGLYIMPEGGINLLSVKAGFDGEQKTFKATQTGYGAALGYTTNLNGKVHFDLCAFYQAAKSKKAWEQEWGNPAMHYAGLRLGIGFSIKK</sequence>
<dbReference type="PANTHER" id="PTHR30329">
    <property type="entry name" value="STATOR ELEMENT OF FLAGELLAR MOTOR COMPLEX"/>
    <property type="match status" value="1"/>
</dbReference>
<comment type="caution">
    <text evidence="8">The sequence shown here is derived from an EMBL/GenBank/DDBJ whole genome shotgun (WGS) entry which is preliminary data.</text>
</comment>
<dbReference type="InterPro" id="IPR006665">
    <property type="entry name" value="OmpA-like"/>
</dbReference>
<dbReference type="CDD" id="cd07185">
    <property type="entry name" value="OmpA_C-like"/>
    <property type="match status" value="1"/>
</dbReference>
<dbReference type="PRINTS" id="PR01021">
    <property type="entry name" value="OMPADOMAIN"/>
</dbReference>
<accession>A0A7K0EFG2</accession>
<dbReference type="PANTHER" id="PTHR30329:SF21">
    <property type="entry name" value="LIPOPROTEIN YIAD-RELATED"/>
    <property type="match status" value="1"/>
</dbReference>
<feature type="region of interest" description="Disordered" evidence="5">
    <location>
        <begin position="95"/>
        <end position="114"/>
    </location>
</feature>
<keyword evidence="9" id="KW-1185">Reference proteome</keyword>
<dbReference type="GO" id="GO:0009279">
    <property type="term" value="C:cell outer membrane"/>
    <property type="evidence" value="ECO:0007669"/>
    <property type="project" value="UniProtKB-SubCell"/>
</dbReference>
<dbReference type="InterPro" id="IPR006664">
    <property type="entry name" value="OMP_bac"/>
</dbReference>
<dbReference type="InterPro" id="IPR050330">
    <property type="entry name" value="Bact_OuterMem_StrucFunc"/>
</dbReference>
<proteinExistence type="predicted"/>
<evidence type="ECO:0000313" key="9">
    <source>
        <dbReference type="Proteomes" id="UP000441754"/>
    </source>
</evidence>
<evidence type="ECO:0000256" key="1">
    <source>
        <dbReference type="ARBA" id="ARBA00004442"/>
    </source>
</evidence>
<evidence type="ECO:0000256" key="2">
    <source>
        <dbReference type="ARBA" id="ARBA00023136"/>
    </source>
</evidence>
<dbReference type="EMBL" id="WJXZ01000001">
    <property type="protein sequence ID" value="MRS60311.1"/>
    <property type="molecule type" value="Genomic_DNA"/>
</dbReference>
<keyword evidence="6" id="KW-0732">Signal</keyword>
<dbReference type="AlphaFoldDB" id="A0A7K0EFG2"/>
<reference evidence="8 9" key="1">
    <citation type="journal article" date="2018" name="Antonie Van Leeuwenhoek">
        <title>Larkinella terrae sp. nov., isolated from soil on Jeju Island, South Korea.</title>
        <authorList>
            <person name="Ten L.N."/>
            <person name="Jeon J."/>
            <person name="Park S.J."/>
            <person name="Park S."/>
            <person name="Lee S.Y."/>
            <person name="Kim M.K."/>
            <person name="Jung H.Y."/>
        </authorList>
    </citation>
    <scope>NUCLEOTIDE SEQUENCE [LARGE SCALE GENOMIC DNA]</scope>
    <source>
        <strain evidence="8 9">KCTC 52001</strain>
    </source>
</reference>
<keyword evidence="3" id="KW-0998">Cell outer membrane</keyword>
<dbReference type="Gene3D" id="3.30.1330.60">
    <property type="entry name" value="OmpA-like domain"/>
    <property type="match status" value="1"/>
</dbReference>
<dbReference type="PROSITE" id="PS51123">
    <property type="entry name" value="OMPA_2"/>
    <property type="match status" value="1"/>
</dbReference>
<feature type="signal peptide" evidence="6">
    <location>
        <begin position="1"/>
        <end position="21"/>
    </location>
</feature>
<dbReference type="SUPFAM" id="SSF103088">
    <property type="entry name" value="OmpA-like"/>
    <property type="match status" value="1"/>
</dbReference>
<dbReference type="OrthoDB" id="951004at2"/>
<name>A0A7K0EFG2_9BACT</name>
<evidence type="ECO:0000259" key="7">
    <source>
        <dbReference type="PROSITE" id="PS51123"/>
    </source>
</evidence>
<feature type="domain" description="OmpA-like" evidence="7">
    <location>
        <begin position="147"/>
        <end position="265"/>
    </location>
</feature>
<protein>
    <submittedName>
        <fullName evidence="8">OmpA family protein</fullName>
    </submittedName>
</protein>
<keyword evidence="2 4" id="KW-0472">Membrane</keyword>
<organism evidence="8 9">
    <name type="scientific">Larkinella terrae</name>
    <dbReference type="NCBI Taxonomy" id="2025311"/>
    <lineage>
        <taxon>Bacteria</taxon>
        <taxon>Pseudomonadati</taxon>
        <taxon>Bacteroidota</taxon>
        <taxon>Cytophagia</taxon>
        <taxon>Cytophagales</taxon>
        <taxon>Spirosomataceae</taxon>
        <taxon>Larkinella</taxon>
    </lineage>
</organism>
<dbReference type="Pfam" id="PF00691">
    <property type="entry name" value="OmpA"/>
    <property type="match status" value="1"/>
</dbReference>
<comment type="subcellular location">
    <subcellularLocation>
        <location evidence="1">Cell outer membrane</location>
    </subcellularLocation>
</comment>
<dbReference type="Proteomes" id="UP000441754">
    <property type="component" value="Unassembled WGS sequence"/>
</dbReference>
<feature type="chain" id="PRO_5029632945" evidence="6">
    <location>
        <begin position="22"/>
        <end position="532"/>
    </location>
</feature>